<reference evidence="1" key="2">
    <citation type="journal article" date="2023" name="Microbiome">
        <title>Synthase-selected sorting approach identifies a beta-lactone synthase in a nudibranch symbiotic bacterium.</title>
        <authorList>
            <person name="Dzunkova M."/>
            <person name="La Clair J.J."/>
            <person name="Tyml T."/>
            <person name="Doud D."/>
            <person name="Schulz F."/>
            <person name="Piquer-Esteban S."/>
            <person name="Porcel Sanchis D."/>
            <person name="Osborn A."/>
            <person name="Robinson D."/>
            <person name="Louie K.B."/>
            <person name="Bowen B.P."/>
            <person name="Bowers R.M."/>
            <person name="Lee J."/>
            <person name="Arnau V."/>
            <person name="Diaz-Villanueva W."/>
            <person name="Stepanauskas R."/>
            <person name="Gosliner T."/>
            <person name="Date S.V."/>
            <person name="Northen T.R."/>
            <person name="Cheng J.F."/>
            <person name="Burkart M.D."/>
            <person name="Woyke T."/>
        </authorList>
    </citation>
    <scope>NUCLEOTIDE SEQUENCE</scope>
    <source>
        <strain evidence="1">Df01</strain>
    </source>
</reference>
<reference evidence="1" key="1">
    <citation type="submission" date="2022-08" db="EMBL/GenBank/DDBJ databases">
        <authorList>
            <person name="Dzunkova M."/>
            <person name="La Clair J."/>
            <person name="Tyml T."/>
            <person name="Doud D."/>
            <person name="Schulz F."/>
            <person name="Piquer S."/>
            <person name="Porcel Sanchis D."/>
            <person name="Osborn A."/>
            <person name="Robinson D."/>
            <person name="Louie K.B."/>
            <person name="Bowen B.P."/>
            <person name="Bowers R."/>
            <person name="Lee J."/>
            <person name="Arnau Llombart V."/>
            <person name="Diaz Villanueva W."/>
            <person name="Gosliner T."/>
            <person name="Northen T."/>
            <person name="Cheng J.-F."/>
            <person name="Burkart M.D."/>
            <person name="Woyke T."/>
        </authorList>
    </citation>
    <scope>NUCLEOTIDE SEQUENCE</scope>
    <source>
        <strain evidence="1">Df01</strain>
    </source>
</reference>
<sequence>MNLLELPIENIQPQGVRDPLTIERVKVLPAANKAGAIKGRDGRVFNVADMGALAAALNRQTPATRVDIDHKTEKSAYSCTASKFFTKHGAASTDDNELFQRLEIIDTDWLSGTDFSSGTIK</sequence>
<evidence type="ECO:0000313" key="1">
    <source>
        <dbReference type="EMBL" id="MDM5147689.1"/>
    </source>
</evidence>
<organism evidence="1 2">
    <name type="scientific">Candidatus Doriopsillibacter californiensis</name>
    <dbReference type="NCBI Taxonomy" id="2970740"/>
    <lineage>
        <taxon>Bacteria</taxon>
        <taxon>Pseudomonadati</taxon>
        <taxon>Pseudomonadota</taxon>
        <taxon>Gammaproteobacteria</taxon>
        <taxon>Candidatus Tethybacterales</taxon>
        <taxon>Candidatus Persebacteraceae</taxon>
        <taxon>Candidatus Doriopsillibacter</taxon>
    </lineage>
</organism>
<gene>
    <name evidence="1" type="ORF">NQX30_04800</name>
</gene>
<name>A0ABT7QLV9_9GAMM</name>
<proteinExistence type="predicted"/>
<accession>A0ABT7QLV9</accession>
<keyword evidence="2" id="KW-1185">Reference proteome</keyword>
<dbReference type="Proteomes" id="UP001168167">
    <property type="component" value="Unassembled WGS sequence"/>
</dbReference>
<dbReference type="EMBL" id="JANQAO010000003">
    <property type="protein sequence ID" value="MDM5147689.1"/>
    <property type="molecule type" value="Genomic_DNA"/>
</dbReference>
<comment type="caution">
    <text evidence="1">The sequence shown here is derived from an EMBL/GenBank/DDBJ whole genome shotgun (WGS) entry which is preliminary data.</text>
</comment>
<protein>
    <submittedName>
        <fullName evidence="1">Uncharacterized protein</fullName>
    </submittedName>
</protein>
<evidence type="ECO:0000313" key="2">
    <source>
        <dbReference type="Proteomes" id="UP001168167"/>
    </source>
</evidence>